<feature type="domain" description="SWIM-type" evidence="2">
    <location>
        <begin position="20"/>
        <end position="67"/>
    </location>
</feature>
<dbReference type="AlphaFoldDB" id="A0A0F9QVZ4"/>
<dbReference type="PROSITE" id="PS50966">
    <property type="entry name" value="ZF_SWIM"/>
    <property type="match status" value="1"/>
</dbReference>
<feature type="compositionally biased region" description="Polar residues" evidence="1">
    <location>
        <begin position="87"/>
        <end position="96"/>
    </location>
</feature>
<gene>
    <name evidence="3" type="ORF">LCGC14_0671290</name>
</gene>
<proteinExistence type="predicted"/>
<dbReference type="EMBL" id="LAZR01001321">
    <property type="protein sequence ID" value="KKN46624.1"/>
    <property type="molecule type" value="Genomic_DNA"/>
</dbReference>
<evidence type="ECO:0000313" key="3">
    <source>
        <dbReference type="EMBL" id="KKN46624.1"/>
    </source>
</evidence>
<sequence>MAGNAESWHFEVRGRGKKPYTVTINYGTGHWCTCRGMLSKKLTYGEDSGRTQGTCCKHIKNIIETKFDGDWGKSTGKGKPRTRIQPVASTPTTPAQPTGRRAAIMAQRAKREEERFGRRAAHKAQKAAKVDSGLSLLDRIDALAAAREGVTS</sequence>
<organism evidence="3">
    <name type="scientific">marine sediment metagenome</name>
    <dbReference type="NCBI Taxonomy" id="412755"/>
    <lineage>
        <taxon>unclassified sequences</taxon>
        <taxon>metagenomes</taxon>
        <taxon>ecological metagenomes</taxon>
    </lineage>
</organism>
<protein>
    <recommendedName>
        <fullName evidence="2">SWIM-type domain-containing protein</fullName>
    </recommendedName>
</protein>
<dbReference type="InterPro" id="IPR007527">
    <property type="entry name" value="Znf_SWIM"/>
</dbReference>
<feature type="region of interest" description="Disordered" evidence="1">
    <location>
        <begin position="69"/>
        <end position="124"/>
    </location>
</feature>
<name>A0A0F9QVZ4_9ZZZZ</name>
<comment type="caution">
    <text evidence="3">The sequence shown here is derived from an EMBL/GenBank/DDBJ whole genome shotgun (WGS) entry which is preliminary data.</text>
</comment>
<accession>A0A0F9QVZ4</accession>
<evidence type="ECO:0000259" key="2">
    <source>
        <dbReference type="PROSITE" id="PS50966"/>
    </source>
</evidence>
<reference evidence="3" key="1">
    <citation type="journal article" date="2015" name="Nature">
        <title>Complex archaea that bridge the gap between prokaryotes and eukaryotes.</title>
        <authorList>
            <person name="Spang A."/>
            <person name="Saw J.H."/>
            <person name="Jorgensen S.L."/>
            <person name="Zaremba-Niedzwiedzka K."/>
            <person name="Martijn J."/>
            <person name="Lind A.E."/>
            <person name="van Eijk R."/>
            <person name="Schleper C."/>
            <person name="Guy L."/>
            <person name="Ettema T.J."/>
        </authorList>
    </citation>
    <scope>NUCLEOTIDE SEQUENCE</scope>
</reference>
<evidence type="ECO:0000256" key="1">
    <source>
        <dbReference type="SAM" id="MobiDB-lite"/>
    </source>
</evidence>
<dbReference type="GO" id="GO:0008270">
    <property type="term" value="F:zinc ion binding"/>
    <property type="evidence" value="ECO:0007669"/>
    <property type="project" value="InterPro"/>
</dbReference>